<dbReference type="PANTHER" id="PTHR43280">
    <property type="entry name" value="ARAC-FAMILY TRANSCRIPTIONAL REGULATOR"/>
    <property type="match status" value="1"/>
</dbReference>
<dbReference type="InterPro" id="IPR037923">
    <property type="entry name" value="HTH-like"/>
</dbReference>
<dbReference type="InterPro" id="IPR018060">
    <property type="entry name" value="HTH_AraC"/>
</dbReference>
<keyword evidence="1" id="KW-0805">Transcription regulation</keyword>
<dbReference type="EMBL" id="CP033932">
    <property type="protein sequence ID" value="AZB25074.1"/>
    <property type="molecule type" value="Genomic_DNA"/>
</dbReference>
<dbReference type="PANTHER" id="PTHR43280:SF32">
    <property type="entry name" value="TRANSCRIPTIONAL REGULATORY PROTEIN"/>
    <property type="match status" value="1"/>
</dbReference>
<dbReference type="Pfam" id="PF02311">
    <property type="entry name" value="AraC_binding"/>
    <property type="match status" value="1"/>
</dbReference>
<dbReference type="InterPro" id="IPR003313">
    <property type="entry name" value="AraC-bd"/>
</dbReference>
<feature type="domain" description="HTH araC/xylS-type" evidence="4">
    <location>
        <begin position="201"/>
        <end position="299"/>
    </location>
</feature>
<dbReference type="InterPro" id="IPR009057">
    <property type="entry name" value="Homeodomain-like_sf"/>
</dbReference>
<gene>
    <name evidence="5" type="ORF">EG339_11035</name>
</gene>
<dbReference type="KEGG" id="cben:EG339_11035"/>
<keyword evidence="6" id="KW-1185">Reference proteome</keyword>
<evidence type="ECO:0000313" key="6">
    <source>
        <dbReference type="Proteomes" id="UP000271193"/>
    </source>
</evidence>
<proteinExistence type="predicted"/>
<evidence type="ECO:0000256" key="2">
    <source>
        <dbReference type="ARBA" id="ARBA00023125"/>
    </source>
</evidence>
<evidence type="ECO:0000256" key="3">
    <source>
        <dbReference type="ARBA" id="ARBA00023163"/>
    </source>
</evidence>
<dbReference type="GO" id="GO:0043565">
    <property type="term" value="F:sequence-specific DNA binding"/>
    <property type="evidence" value="ECO:0007669"/>
    <property type="project" value="InterPro"/>
</dbReference>
<accession>A0A3G6TFR9</accession>
<name>A0A3G6TFR9_9FLAO</name>
<dbReference type="AlphaFoldDB" id="A0A3G6TFR9"/>
<dbReference type="SMART" id="SM00342">
    <property type="entry name" value="HTH_ARAC"/>
    <property type="match status" value="1"/>
</dbReference>
<dbReference type="PROSITE" id="PS01124">
    <property type="entry name" value="HTH_ARAC_FAMILY_2"/>
    <property type="match status" value="1"/>
</dbReference>
<evidence type="ECO:0000259" key="4">
    <source>
        <dbReference type="PROSITE" id="PS01124"/>
    </source>
</evidence>
<dbReference type="Proteomes" id="UP000271193">
    <property type="component" value="Chromosome"/>
</dbReference>
<evidence type="ECO:0000313" key="5">
    <source>
        <dbReference type="EMBL" id="AZB25074.1"/>
    </source>
</evidence>
<sequence length="301" mass="35192">MTYKDIVFHNLHDLFKMIDKNADDQKSNNDFFIIRESHDLDENSYKYPFRTDNCAIMLITEGEGSMQINFEQINIKKDDLIIITPNSILHPASKGSYVRAKGIVFNDSFVQKNIRHMNYINEVIFFSERNTPILHPGFNERETLGFLIDKIGLAEAQDGYYSKDMINHYFNALLLELMVLYRCSDVRIIDPKTSRKKDLLNQFLVLLSEHSKKERTVEFYAEKLFVTPSYLTRIVKEASGESTRNIITNSVIIEARDMLLHSNLSITQIADKLNFSDQSFFGKFFKKKMKMSPKMFRTKMK</sequence>
<dbReference type="SUPFAM" id="SSF51215">
    <property type="entry name" value="Regulatory protein AraC"/>
    <property type="match status" value="1"/>
</dbReference>
<organism evidence="5 6">
    <name type="scientific">Chryseobacterium bernardetii</name>
    <dbReference type="NCBI Taxonomy" id="1241978"/>
    <lineage>
        <taxon>Bacteria</taxon>
        <taxon>Pseudomonadati</taxon>
        <taxon>Bacteroidota</taxon>
        <taxon>Flavobacteriia</taxon>
        <taxon>Flavobacteriales</taxon>
        <taxon>Weeksellaceae</taxon>
        <taxon>Chryseobacterium group</taxon>
        <taxon>Chryseobacterium</taxon>
    </lineage>
</organism>
<keyword evidence="3" id="KW-0804">Transcription</keyword>
<reference evidence="6" key="1">
    <citation type="submission" date="2018-11" db="EMBL/GenBank/DDBJ databases">
        <title>Proposal to divide the Flavobacteriaceae and reorganize its genera based on Amino Acid Identity values calculated from whole genome sequences.</title>
        <authorList>
            <person name="Nicholson A.C."/>
            <person name="Gulvik C.A."/>
            <person name="Whitney A.M."/>
            <person name="Humrighouse B.W."/>
            <person name="Bell M."/>
            <person name="Holmes B."/>
            <person name="Steigerwalt A.G."/>
            <person name="Villarma A."/>
            <person name="Sheth M."/>
            <person name="Batra D."/>
            <person name="Pryor J."/>
            <person name="Bernardet J.-F."/>
            <person name="Hugo C."/>
            <person name="Kampfer P."/>
            <person name="Newman J."/>
            <person name="McQuiston J.R."/>
        </authorList>
    </citation>
    <scope>NUCLEOTIDE SEQUENCE [LARGE SCALE GENOMIC DNA]</scope>
    <source>
        <strain evidence="6">G0229</strain>
    </source>
</reference>
<dbReference type="RefSeq" id="WP_123870212.1">
    <property type="nucleotide sequence ID" value="NZ_CP033932.1"/>
</dbReference>
<keyword evidence="2" id="KW-0238">DNA-binding</keyword>
<dbReference type="SUPFAM" id="SSF46689">
    <property type="entry name" value="Homeodomain-like"/>
    <property type="match status" value="1"/>
</dbReference>
<evidence type="ECO:0000256" key="1">
    <source>
        <dbReference type="ARBA" id="ARBA00023015"/>
    </source>
</evidence>
<dbReference type="GeneID" id="99065344"/>
<protein>
    <submittedName>
        <fullName evidence="5">Helix-turn-helix domain-containing protein</fullName>
    </submittedName>
</protein>
<dbReference type="Gene3D" id="1.10.10.60">
    <property type="entry name" value="Homeodomain-like"/>
    <property type="match status" value="1"/>
</dbReference>
<dbReference type="Pfam" id="PF12833">
    <property type="entry name" value="HTH_18"/>
    <property type="match status" value="1"/>
</dbReference>
<dbReference type="GO" id="GO:0003700">
    <property type="term" value="F:DNA-binding transcription factor activity"/>
    <property type="evidence" value="ECO:0007669"/>
    <property type="project" value="InterPro"/>
</dbReference>